<evidence type="ECO:0000256" key="2">
    <source>
        <dbReference type="SAM" id="Phobius"/>
    </source>
</evidence>
<accession>A0ABX8ELI3</accession>
<keyword evidence="2" id="KW-1133">Transmembrane helix</keyword>
<name>A0ABX8ELI3_9ACTN</name>
<proteinExistence type="predicted"/>
<feature type="compositionally biased region" description="Low complexity" evidence="1">
    <location>
        <begin position="82"/>
        <end position="95"/>
    </location>
</feature>
<keyword evidence="2" id="KW-0812">Transmembrane</keyword>
<protein>
    <recommendedName>
        <fullName evidence="3">DUF4349 domain-containing protein</fullName>
    </recommendedName>
</protein>
<dbReference type="Proteomes" id="UP000679307">
    <property type="component" value="Chromosome"/>
</dbReference>
<evidence type="ECO:0000313" key="4">
    <source>
        <dbReference type="EMBL" id="QVT80947.1"/>
    </source>
</evidence>
<feature type="compositionally biased region" description="Low complexity" evidence="1">
    <location>
        <begin position="54"/>
        <end position="70"/>
    </location>
</feature>
<gene>
    <name evidence="4" type="ORF">ENKNEFLB_03348</name>
</gene>
<evidence type="ECO:0000259" key="3">
    <source>
        <dbReference type="Pfam" id="PF14257"/>
    </source>
</evidence>
<dbReference type="InterPro" id="IPR025645">
    <property type="entry name" value="DUF4349"/>
</dbReference>
<keyword evidence="5" id="KW-1185">Reference proteome</keyword>
<feature type="region of interest" description="Disordered" evidence="1">
    <location>
        <begin position="31"/>
        <end position="95"/>
    </location>
</feature>
<feature type="domain" description="DUF4349" evidence="3">
    <location>
        <begin position="96"/>
        <end position="305"/>
    </location>
</feature>
<keyword evidence="2" id="KW-0472">Membrane</keyword>
<dbReference type="RefSeq" id="WP_214056404.1">
    <property type="nucleotide sequence ID" value="NZ_CP075371.1"/>
</dbReference>
<organism evidence="4 5">
    <name type="scientific">Nocardioides aquaticus</name>
    <dbReference type="NCBI Taxonomy" id="160826"/>
    <lineage>
        <taxon>Bacteria</taxon>
        <taxon>Bacillati</taxon>
        <taxon>Actinomycetota</taxon>
        <taxon>Actinomycetes</taxon>
        <taxon>Propionibacteriales</taxon>
        <taxon>Nocardioidaceae</taxon>
        <taxon>Nocardioides</taxon>
    </lineage>
</organism>
<evidence type="ECO:0000256" key="1">
    <source>
        <dbReference type="SAM" id="MobiDB-lite"/>
    </source>
</evidence>
<evidence type="ECO:0000313" key="5">
    <source>
        <dbReference type="Proteomes" id="UP000679307"/>
    </source>
</evidence>
<reference evidence="4 5" key="1">
    <citation type="submission" date="2021-05" db="EMBL/GenBank/DDBJ databases">
        <title>Complete genome of Nocardioides aquaticus KCTC 9944T isolated from meromictic and hypersaline Ekho Lake, Antarctica.</title>
        <authorList>
            <person name="Hwang K."/>
            <person name="Kim K.M."/>
            <person name="Choe H."/>
        </authorList>
    </citation>
    <scope>NUCLEOTIDE SEQUENCE [LARGE SCALE GENOMIC DNA]</scope>
    <source>
        <strain evidence="4 5">KCTC 9944</strain>
    </source>
</reference>
<dbReference type="Pfam" id="PF14257">
    <property type="entry name" value="DUF4349"/>
    <property type="match status" value="1"/>
</dbReference>
<feature type="transmembrane region" description="Helical" evidence="2">
    <location>
        <begin position="282"/>
        <end position="309"/>
    </location>
</feature>
<sequence>MTTTGTTVKRLPSLGLALLLATGLGLAGCSSGGGESSSAGSVAADTEVREERAGVGSDALSDSASSLDVASDARRAAPVEQAADTGPAADPATGPAIIQTGTLTVESNDVAGARFDLDKLLDTYGGSVADERTTAGDEGQVRLSRVELRVPSEEFDAAMTGIGGLGTVTESTRKAQDVTGEVIDTEARIRAQEQSLQRVEVLFGQAEDLRDIVAIEAQLSRRQAELDSLKGRLAYLQDQTTLSTITVYLEQADDEAAPPRPEDDDLAFVGGLKDGWQALGRLGAGVAVVAGALLPFALVLALLGVPAVVAGRRLLARRPTRGPVAEA</sequence>
<dbReference type="EMBL" id="CP075371">
    <property type="protein sequence ID" value="QVT80947.1"/>
    <property type="molecule type" value="Genomic_DNA"/>
</dbReference>